<sequence>MTAPGAPPCLGLGSTVDLGRCSRRPCGRGGSTPHGLLYPEFQHRPPPPSYQASMQEYRLRLLLLDRDRQSGRMRSTASPPPTYRSNVGSLLRIPLSSRYNNGSSNSIFGGISGIISGAVGGSSNSVNNVPPPGHAELLQVNSSPNPYGSDGHSTLPPSYRSVNLHQPAPTVSDTIQRPSAQCPTGGRDGSVRSTVAEDTNLISGDNTHPATGQHRTNATGDLVTIVTISGTIEPSATGPNRSVYTSNSNNPAGTGGATCTLLNSNSTPLLATVIPVSKCTTTTTASSPSSSASVGVGSTGPL</sequence>
<dbReference type="VEuPathDB" id="VectorBase:ACUA008319"/>
<dbReference type="STRING" id="139723.A0A182M367"/>
<name>A0A182M367_9DIPT</name>
<feature type="compositionally biased region" description="Polar residues" evidence="1">
    <location>
        <begin position="170"/>
        <end position="182"/>
    </location>
</feature>
<dbReference type="PANTHER" id="PTHR37002">
    <property type="entry name" value="AGAP007005-PA"/>
    <property type="match status" value="1"/>
</dbReference>
<protein>
    <submittedName>
        <fullName evidence="2">Uncharacterized protein</fullName>
    </submittedName>
</protein>
<evidence type="ECO:0000313" key="2">
    <source>
        <dbReference type="EnsemblMetazoa" id="ACUA008319-PA"/>
    </source>
</evidence>
<organism evidence="2 3">
    <name type="scientific">Anopheles culicifacies</name>
    <dbReference type="NCBI Taxonomy" id="139723"/>
    <lineage>
        <taxon>Eukaryota</taxon>
        <taxon>Metazoa</taxon>
        <taxon>Ecdysozoa</taxon>
        <taxon>Arthropoda</taxon>
        <taxon>Hexapoda</taxon>
        <taxon>Insecta</taxon>
        <taxon>Pterygota</taxon>
        <taxon>Neoptera</taxon>
        <taxon>Endopterygota</taxon>
        <taxon>Diptera</taxon>
        <taxon>Nematocera</taxon>
        <taxon>Culicoidea</taxon>
        <taxon>Culicidae</taxon>
        <taxon>Anophelinae</taxon>
        <taxon>Anopheles</taxon>
        <taxon>culicifacies species complex</taxon>
    </lineage>
</organism>
<feature type="region of interest" description="Disordered" evidence="1">
    <location>
        <begin position="280"/>
        <end position="302"/>
    </location>
</feature>
<feature type="compositionally biased region" description="Polar residues" evidence="1">
    <location>
        <begin position="139"/>
        <end position="152"/>
    </location>
</feature>
<proteinExistence type="predicted"/>
<reference evidence="2" key="2">
    <citation type="submission" date="2020-05" db="UniProtKB">
        <authorList>
            <consortium name="EnsemblMetazoa"/>
        </authorList>
    </citation>
    <scope>IDENTIFICATION</scope>
    <source>
        <strain evidence="2">A-37</strain>
    </source>
</reference>
<dbReference type="EnsemblMetazoa" id="ACUA008319-RA">
    <property type="protein sequence ID" value="ACUA008319-PA"/>
    <property type="gene ID" value="ACUA008319"/>
</dbReference>
<feature type="region of interest" description="Disordered" evidence="1">
    <location>
        <begin position="170"/>
        <end position="191"/>
    </location>
</feature>
<reference evidence="3" key="1">
    <citation type="submission" date="2013-09" db="EMBL/GenBank/DDBJ databases">
        <title>The Genome Sequence of Anopheles culicifacies species A.</title>
        <authorList>
            <consortium name="The Broad Institute Genomics Platform"/>
            <person name="Neafsey D.E."/>
            <person name="Besansky N."/>
            <person name="Howell P."/>
            <person name="Walton C."/>
            <person name="Young S.K."/>
            <person name="Zeng Q."/>
            <person name="Gargeya S."/>
            <person name="Fitzgerald M."/>
            <person name="Haas B."/>
            <person name="Abouelleil A."/>
            <person name="Allen A.W."/>
            <person name="Alvarado L."/>
            <person name="Arachchi H.M."/>
            <person name="Berlin A.M."/>
            <person name="Chapman S.B."/>
            <person name="Gainer-Dewar J."/>
            <person name="Goldberg J."/>
            <person name="Griggs A."/>
            <person name="Gujja S."/>
            <person name="Hansen M."/>
            <person name="Howarth C."/>
            <person name="Imamovic A."/>
            <person name="Ireland A."/>
            <person name="Larimer J."/>
            <person name="McCowan C."/>
            <person name="Murphy C."/>
            <person name="Pearson M."/>
            <person name="Poon T.W."/>
            <person name="Priest M."/>
            <person name="Roberts A."/>
            <person name="Saif S."/>
            <person name="Shea T."/>
            <person name="Sisk P."/>
            <person name="Sykes S."/>
            <person name="Wortman J."/>
            <person name="Nusbaum C."/>
            <person name="Birren B."/>
        </authorList>
    </citation>
    <scope>NUCLEOTIDE SEQUENCE [LARGE SCALE GENOMIC DNA]</scope>
    <source>
        <strain evidence="3">A-37</strain>
    </source>
</reference>
<dbReference type="AlphaFoldDB" id="A0A182M367"/>
<evidence type="ECO:0000313" key="3">
    <source>
        <dbReference type="Proteomes" id="UP000075883"/>
    </source>
</evidence>
<dbReference type="Proteomes" id="UP000075883">
    <property type="component" value="Unassembled WGS sequence"/>
</dbReference>
<dbReference type="PANTHER" id="PTHR37002:SF10">
    <property type="entry name" value="TRANSGLUTAMINASE-LIKE DOMAIN-CONTAINING PROTEIN"/>
    <property type="match status" value="1"/>
</dbReference>
<dbReference type="EMBL" id="AXCM01010197">
    <property type="status" value="NOT_ANNOTATED_CDS"/>
    <property type="molecule type" value="Genomic_DNA"/>
</dbReference>
<feature type="region of interest" description="Disordered" evidence="1">
    <location>
        <begin position="125"/>
        <end position="152"/>
    </location>
</feature>
<keyword evidence="3" id="KW-1185">Reference proteome</keyword>
<accession>A0A182M367</accession>
<evidence type="ECO:0000256" key="1">
    <source>
        <dbReference type="SAM" id="MobiDB-lite"/>
    </source>
</evidence>